<dbReference type="Pfam" id="PF08668">
    <property type="entry name" value="HDOD"/>
    <property type="match status" value="1"/>
</dbReference>
<organism evidence="2 3">
    <name type="scientific">Undibacterium jejuense</name>
    <dbReference type="NCBI Taxonomy" id="1344949"/>
    <lineage>
        <taxon>Bacteria</taxon>
        <taxon>Pseudomonadati</taxon>
        <taxon>Pseudomonadota</taxon>
        <taxon>Betaproteobacteria</taxon>
        <taxon>Burkholderiales</taxon>
        <taxon>Oxalobacteraceae</taxon>
        <taxon>Undibacterium</taxon>
    </lineage>
</organism>
<evidence type="ECO:0000313" key="2">
    <source>
        <dbReference type="EMBL" id="MBC3862461.1"/>
    </source>
</evidence>
<dbReference type="AlphaFoldDB" id="A0A923HMR5"/>
<comment type="caution">
    <text evidence="2">The sequence shown here is derived from an EMBL/GenBank/DDBJ whole genome shotgun (WGS) entry which is preliminary data.</text>
</comment>
<sequence length="392" mass="42986">MANPFNQFFQRLFGTEQESKTKSPPVADSVTPETVPAVENVLPVVVENTLPPLAVNTTVVPAAAATQIVEINNATPSTEKLQIWKPAIPIDTLFFDWIMGYPGEGSVADTEQKVLQALYGLLASDLNDAVVVPRMPSVIPQLLASLRNKSVAVHELTRLIIKDVVLVGEVVNSVNSALYNPADRISSLEKAVIMLGEDGLRFVIAKVAFRPIINLSAGPYTRRAAPHLWLQSEKCALACHALSDHKENNGYDAFQAFLTGLMKNVGLIIAFRLLDQECEQPKFRYSAGFQHAMASVAATLSYRIAQRWDFPPTVIQALQQQAGGRKAVEWTALGQLLHDADLISKMRVLVNQAQLSRNDQQLKSGLNPTMADCFDNLNTLQAYELRNVSTNG</sequence>
<evidence type="ECO:0000259" key="1">
    <source>
        <dbReference type="PROSITE" id="PS51833"/>
    </source>
</evidence>
<dbReference type="PANTHER" id="PTHR33525:SF6">
    <property type="entry name" value="HDOD DOMAIN-CONTAINING PROTEIN"/>
    <property type="match status" value="1"/>
</dbReference>
<gene>
    <name evidence="2" type="ORF">H8K32_10155</name>
</gene>
<dbReference type="InterPro" id="IPR013976">
    <property type="entry name" value="HDOD"/>
</dbReference>
<dbReference type="SUPFAM" id="SSF109604">
    <property type="entry name" value="HD-domain/PDEase-like"/>
    <property type="match status" value="1"/>
</dbReference>
<dbReference type="PANTHER" id="PTHR33525">
    <property type="match status" value="1"/>
</dbReference>
<dbReference type="Proteomes" id="UP000634011">
    <property type="component" value="Unassembled WGS sequence"/>
</dbReference>
<evidence type="ECO:0000313" key="3">
    <source>
        <dbReference type="Proteomes" id="UP000634011"/>
    </source>
</evidence>
<dbReference type="EMBL" id="JACOFV010000008">
    <property type="protein sequence ID" value="MBC3862461.1"/>
    <property type="molecule type" value="Genomic_DNA"/>
</dbReference>
<dbReference type="Gene3D" id="1.10.3210.10">
    <property type="entry name" value="Hypothetical protein af1432"/>
    <property type="match status" value="1"/>
</dbReference>
<proteinExistence type="predicted"/>
<name>A0A923HMR5_9BURK</name>
<dbReference type="PROSITE" id="PS51833">
    <property type="entry name" value="HDOD"/>
    <property type="match status" value="1"/>
</dbReference>
<keyword evidence="3" id="KW-1185">Reference proteome</keyword>
<dbReference type="InterPro" id="IPR052340">
    <property type="entry name" value="RNase_Y/CdgJ"/>
</dbReference>
<reference evidence="2" key="1">
    <citation type="submission" date="2020-08" db="EMBL/GenBank/DDBJ databases">
        <title>Novel species isolated from subtropical streams in China.</title>
        <authorList>
            <person name="Lu H."/>
        </authorList>
    </citation>
    <scope>NUCLEOTIDE SEQUENCE</scope>
    <source>
        <strain evidence="2">KACC 12607</strain>
    </source>
</reference>
<accession>A0A923HMR5</accession>
<dbReference type="RefSeq" id="WP_186912385.1">
    <property type="nucleotide sequence ID" value="NZ_JACOFV010000008.1"/>
</dbReference>
<feature type="domain" description="HDOD" evidence="1">
    <location>
        <begin position="132"/>
        <end position="324"/>
    </location>
</feature>
<protein>
    <submittedName>
        <fullName evidence="2">HDOD domain-containing protein</fullName>
    </submittedName>
</protein>